<protein>
    <submittedName>
        <fullName evidence="1">Uncharacterized protein</fullName>
    </submittedName>
</protein>
<dbReference type="Proteomes" id="UP000663869">
    <property type="component" value="Unassembled WGS sequence"/>
</dbReference>
<dbReference type="Proteomes" id="UP000663872">
    <property type="component" value="Unassembled WGS sequence"/>
</dbReference>
<gene>
    <name evidence="3" type="ORF">FME351_LOCUS26263</name>
    <name evidence="1" type="ORF">GRG538_LOCUS2354</name>
    <name evidence="2" type="ORF">KIK155_LOCUS4747</name>
</gene>
<organism evidence="1 4">
    <name type="scientific">Rotaria socialis</name>
    <dbReference type="NCBI Taxonomy" id="392032"/>
    <lineage>
        <taxon>Eukaryota</taxon>
        <taxon>Metazoa</taxon>
        <taxon>Spiralia</taxon>
        <taxon>Gnathifera</taxon>
        <taxon>Rotifera</taxon>
        <taxon>Eurotatoria</taxon>
        <taxon>Bdelloidea</taxon>
        <taxon>Philodinida</taxon>
        <taxon>Philodinidae</taxon>
        <taxon>Rotaria</taxon>
    </lineage>
</organism>
<evidence type="ECO:0000313" key="3">
    <source>
        <dbReference type="EMBL" id="CAF3679307.1"/>
    </source>
</evidence>
<reference evidence="1" key="1">
    <citation type="submission" date="2021-02" db="EMBL/GenBank/DDBJ databases">
        <authorList>
            <person name="Nowell W R."/>
        </authorList>
    </citation>
    <scope>NUCLEOTIDE SEQUENCE</scope>
</reference>
<evidence type="ECO:0000313" key="4">
    <source>
        <dbReference type="Proteomes" id="UP000663872"/>
    </source>
</evidence>
<sequence>MNFSIHMGAEYSQPPRIPALTSFISEAFYDQRRPPRIRCVKCLGHGRLFVESECNSCRSSWSNHTSCYTCDGYGHQTTYELCDDCFGRGIK</sequence>
<evidence type="ECO:0000313" key="2">
    <source>
        <dbReference type="EMBL" id="CAF3363954.1"/>
    </source>
</evidence>
<evidence type="ECO:0000313" key="1">
    <source>
        <dbReference type="EMBL" id="CAF3320171.1"/>
    </source>
</evidence>
<comment type="caution">
    <text evidence="1">The sequence shown here is derived from an EMBL/GenBank/DDBJ whole genome shotgun (WGS) entry which is preliminary data.</text>
</comment>
<dbReference type="EMBL" id="CAJNYV010000524">
    <property type="protein sequence ID" value="CAF3363954.1"/>
    <property type="molecule type" value="Genomic_DNA"/>
</dbReference>
<name>A0A817U0K3_9BILA</name>
<dbReference type="EMBL" id="CAJNYT010000055">
    <property type="protein sequence ID" value="CAF3320171.1"/>
    <property type="molecule type" value="Genomic_DNA"/>
</dbReference>
<dbReference type="EMBL" id="CAJNYU010003513">
    <property type="protein sequence ID" value="CAF3679307.1"/>
    <property type="molecule type" value="Genomic_DNA"/>
</dbReference>
<accession>A0A817U0K3</accession>
<proteinExistence type="predicted"/>
<dbReference type="Proteomes" id="UP000663865">
    <property type="component" value="Unassembled WGS sequence"/>
</dbReference>
<dbReference type="AlphaFoldDB" id="A0A817U0K3"/>